<organism evidence="2 3">
    <name type="scientific">Streptomyces amakusaensis</name>
    <dbReference type="NCBI Taxonomy" id="67271"/>
    <lineage>
        <taxon>Bacteria</taxon>
        <taxon>Bacillati</taxon>
        <taxon>Actinomycetota</taxon>
        <taxon>Actinomycetes</taxon>
        <taxon>Kitasatosporales</taxon>
        <taxon>Streptomycetaceae</taxon>
        <taxon>Streptomyces</taxon>
    </lineage>
</organism>
<sequence>MRPQRFQAFVIDLAKNNPTATKVQTLAEAGDTKTPGGVAITTAAGVSRWGIVGQLPDGAKHDGFEDAPVNGDPVAPGDAPQATDAPEAWLAALLAQSQSPEIASIERWSTREEARPDYFGLTVRFHNTARVFVRLL</sequence>
<reference evidence="3" key="1">
    <citation type="journal article" date="2019" name="Int. J. Syst. Evol. Microbiol.">
        <title>The Global Catalogue of Microorganisms (GCM) 10K type strain sequencing project: providing services to taxonomists for standard genome sequencing and annotation.</title>
        <authorList>
            <consortium name="The Broad Institute Genomics Platform"/>
            <consortium name="The Broad Institute Genome Sequencing Center for Infectious Disease"/>
            <person name="Wu L."/>
            <person name="Ma J."/>
        </authorList>
    </citation>
    <scope>NUCLEOTIDE SEQUENCE [LARGE SCALE GENOMIC DNA]</scope>
    <source>
        <strain evidence="3">PCU 266</strain>
    </source>
</reference>
<accession>A0ABW0AL46</accession>
<protein>
    <submittedName>
        <fullName evidence="2">Uncharacterized protein</fullName>
    </submittedName>
</protein>
<name>A0ABW0AL46_9ACTN</name>
<dbReference type="Proteomes" id="UP001596160">
    <property type="component" value="Unassembled WGS sequence"/>
</dbReference>
<evidence type="ECO:0000313" key="3">
    <source>
        <dbReference type="Proteomes" id="UP001596160"/>
    </source>
</evidence>
<keyword evidence="3" id="KW-1185">Reference proteome</keyword>
<evidence type="ECO:0000313" key="2">
    <source>
        <dbReference type="EMBL" id="MFC5152732.1"/>
    </source>
</evidence>
<comment type="caution">
    <text evidence="2">The sequence shown here is derived from an EMBL/GenBank/DDBJ whole genome shotgun (WGS) entry which is preliminary data.</text>
</comment>
<gene>
    <name evidence="2" type="ORF">ACFPRH_13395</name>
</gene>
<dbReference type="EMBL" id="JBHSKP010000007">
    <property type="protein sequence ID" value="MFC5152732.1"/>
    <property type="molecule type" value="Genomic_DNA"/>
</dbReference>
<evidence type="ECO:0000256" key="1">
    <source>
        <dbReference type="SAM" id="MobiDB-lite"/>
    </source>
</evidence>
<feature type="region of interest" description="Disordered" evidence="1">
    <location>
        <begin position="60"/>
        <end position="82"/>
    </location>
</feature>
<proteinExistence type="predicted"/>
<dbReference type="RefSeq" id="WP_344479123.1">
    <property type="nucleotide sequence ID" value="NZ_BAAASB010000011.1"/>
</dbReference>